<proteinExistence type="predicted"/>
<dbReference type="PANTHER" id="PTHR39173">
    <property type="entry name" value="ACETYLTRANSFERASE"/>
    <property type="match status" value="1"/>
</dbReference>
<dbReference type="RefSeq" id="WP_205158238.1">
    <property type="nucleotide sequence ID" value="NZ_JAFEUM010000003.1"/>
</dbReference>
<feature type="domain" description="N-acetyltransferase" evidence="1">
    <location>
        <begin position="1"/>
        <end position="164"/>
    </location>
</feature>
<dbReference type="InterPro" id="IPR016181">
    <property type="entry name" value="Acyl_CoA_acyltransferase"/>
</dbReference>
<accession>A0ABS2HGM6</accession>
<dbReference type="PROSITE" id="PS51186">
    <property type="entry name" value="GNAT"/>
    <property type="match status" value="1"/>
</dbReference>
<dbReference type="CDD" id="cd04301">
    <property type="entry name" value="NAT_SF"/>
    <property type="match status" value="1"/>
</dbReference>
<reference evidence="2 3" key="1">
    <citation type="submission" date="2021-02" db="EMBL/GenBank/DDBJ databases">
        <authorList>
            <person name="Park J.-S."/>
        </authorList>
    </citation>
    <scope>NUCLEOTIDE SEQUENCE [LARGE SCALE GENOMIC DNA]</scope>
    <source>
        <strain evidence="2 3">188UL20-2</strain>
    </source>
</reference>
<dbReference type="EMBL" id="JAFEUM010000003">
    <property type="protein sequence ID" value="MBM7036675.1"/>
    <property type="molecule type" value="Genomic_DNA"/>
</dbReference>
<evidence type="ECO:0000259" key="1">
    <source>
        <dbReference type="PROSITE" id="PS51186"/>
    </source>
</evidence>
<protein>
    <submittedName>
        <fullName evidence="2">GNAT family N-acetyltransferase</fullName>
    </submittedName>
</protein>
<dbReference type="PANTHER" id="PTHR39173:SF1">
    <property type="entry name" value="ACETYLTRANSFERASE"/>
    <property type="match status" value="1"/>
</dbReference>
<dbReference type="SUPFAM" id="SSF55729">
    <property type="entry name" value="Acyl-CoA N-acyltransferases (Nat)"/>
    <property type="match status" value="1"/>
</dbReference>
<name>A0ABS2HGM6_9VIBR</name>
<dbReference type="Pfam" id="PF00583">
    <property type="entry name" value="Acetyltransf_1"/>
    <property type="match status" value="1"/>
</dbReference>
<dbReference type="Gene3D" id="3.40.630.30">
    <property type="match status" value="1"/>
</dbReference>
<dbReference type="InterPro" id="IPR000182">
    <property type="entry name" value="GNAT_dom"/>
</dbReference>
<evidence type="ECO:0000313" key="2">
    <source>
        <dbReference type="EMBL" id="MBM7036675.1"/>
    </source>
</evidence>
<organism evidence="2 3">
    <name type="scientific">Vibrio ulleungensis</name>
    <dbReference type="NCBI Taxonomy" id="2807619"/>
    <lineage>
        <taxon>Bacteria</taxon>
        <taxon>Pseudomonadati</taxon>
        <taxon>Pseudomonadota</taxon>
        <taxon>Gammaproteobacteria</taxon>
        <taxon>Vibrionales</taxon>
        <taxon>Vibrionaceae</taxon>
        <taxon>Vibrio</taxon>
    </lineage>
</organism>
<sequence length="165" mass="18212">MDIVKAHHALEDAYVRYVNVCYAAGLDYYDIAIDDPKAFLSELIKHARGESLPDGWVRCSTYFCVEGGEIIGALRLRHQSNDFIDNVIGHIGYETHPQSRGRGVATAMLTHVRNKALEGQAFIICETTNKPSEAVMLRAGAVLDTTLVDADKGVELLRYKLSATT</sequence>
<evidence type="ECO:0000313" key="3">
    <source>
        <dbReference type="Proteomes" id="UP000809621"/>
    </source>
</evidence>
<comment type="caution">
    <text evidence="2">The sequence shown here is derived from an EMBL/GenBank/DDBJ whole genome shotgun (WGS) entry which is preliminary data.</text>
</comment>
<gene>
    <name evidence="2" type="ORF">JQC93_09670</name>
</gene>
<dbReference type="Proteomes" id="UP000809621">
    <property type="component" value="Unassembled WGS sequence"/>
</dbReference>
<keyword evidence="3" id="KW-1185">Reference proteome</keyword>